<sequence length="1805" mass="200550">MAFQSALDALSSSIHKDAVLNPVLNHSVRPLQDSLVQFPWILQKEHLPFLIATGIPASGYGTTPHPHAVHKVIETHLLFHHWSHLASTLSSVMFMKPSKFRKLARLNPSFVELINFRLTAADSVRYPETSTSLPSQPTVFMHDALMYFHPFQILDLFIRCPNLQRLHCSLVVPPESSFTDLSFYPTVYTYSISGNSLHYVPENHHAGSYNQPLSAIQWLKISSINSPLLNLSVTTLDSWGPCHSILIQRGLPIMHSSALPMASFTIPRCLALPEATFLHQPLRHRLVPTEVYDALFTYTRAVRTLRVSDPAGFVRTHSNKPQYAWVTSQAWDNLHTYALLNSSIRPRVVFDFFLSPAQKLNLFLAQHLHPFVIRALPFLAPLPFLASHLLRKLPIPTPKSVTLFHRRFPKRPHAFNLDHCPPLLRKPAESLCTVLSPHLHPQLLSLLQSWGLCHAPEAIFSLVLQPRRLPLLPKPLLLLTSLLFPAASAMLKFLSPQSLQSLHDGYNAHLHPSDFNLSWKLEAFQSPCPASFLPFEFQTPPPEESVPMVQAPFPEVPAPQVAPPISASTPQLAPSPTPPPNLSVTPEPPQVPNPTPALADPAPELQVPSSFLFPELTPDSTSIKHDLPPLPELPLEMPVHQRSVNEFGSLNSNLLPVPSTMLNASAGKQPLPAGDLISDSSCSGPVVEFEVLLPANYHNSNGCFPTRLRAQPKSSIPLPVKNCLLQSVAAQVPYDIHSLWGFLCEMLPDSLLDNEEITTFGLSTDHLTALAYRLHFECVIHAGSSTIMYGIKGASTVLHITFSDGPPKHFAPYVKLSASAPGSNPSKSPLVRAALRFQFNGNFLPFQEAHSHSISVQHAKNLISNMKNGFDGITSQLSGLGGKSPRTKLLELDAQIDVAFSRNVDLIHIAGFAGCGKSHPIQKLLKTRAFHHFRLAVPTNELRAEWKRDLDLPDHESWRLCTWETALFKTSNVLVIDEIYKLPRGYLDLILLSDPSIQLVIILGDPLQGEYHSSHPSSSNSMLPSETLRLSAYIDCYCWWTYRCPKVIADLFGVRTYSQTEGKIVSSVTHPQNLPNLVNSIATATTMQNLGHHALTISSSQGMTFDSMNTILLDRHSTLLSAQNCLVALTRSRSGVIFIGNMYQASGHFGTSYIFTQALSGIPVDMVSAFPMYHKLRLLHEPIKSRRHRLVAGDQSLSSSRLASLLARSAKLPPHIPVTYDRDVVSFSKVVHSTSPEVRLSTMHLPPTRLPLHSDLESCAPSSSVSASISIAPTPISHSFAGESFEELAAFFLPAHDPSLKEIMVSDQASNQFPFMDQPFVLSCQPSSLIAASHKPSSDPTLLIASIQKRLRFRPSSSPYAFTANDHILGRILFDSWCRAFNRSPSIQIPFNPALFAECVCLNEYAQLSSKTQATIVANASRSDPDWRYTAVRIFAKSQHKVNDGSIFGSWKACQTLALMHDFVILALGPVKKYQRIIDHADRPGFIYSHCGKTPSQLASWSQSFLSGSEFICNDYTSFDQSQHGEAVIFEVLKMHRVSIPMNLIALHVYLKTNVSTQFGPLTCMRLTGEPGTYDDNTDYNLAVIYSQYDILSHPIMVSGDDSVICGLPPIRSSWPQVRELLHLRFKTEFTSRPLFCGYYVGSAGACRNPFALFAKLMISYDKGNLLETLPSYLFEFSIGHRLGDIVSSLFPPHLLSYYSACFDLFCRRCPPAQKVILSFDPVPESFFASLARNSRWVSKALFSDLPEKIRALILSKSSMPSYHFDPKVQYLESELLLSFNHGGNQTNQSQTTFHTSPWHAPSSQ</sequence>
<evidence type="ECO:0000259" key="20">
    <source>
        <dbReference type="PROSITE" id="PS50507"/>
    </source>
</evidence>
<evidence type="ECO:0000256" key="3">
    <source>
        <dbReference type="ARBA" id="ARBA00022603"/>
    </source>
</evidence>
<organism evidence="23 24">
    <name type="scientific">Plantago mottle virus</name>
    <dbReference type="NCBI Taxonomy" id="312274"/>
    <lineage>
        <taxon>Viruses</taxon>
        <taxon>Riboviria</taxon>
        <taxon>Orthornavirae</taxon>
        <taxon>Kitrinoviricota</taxon>
        <taxon>Alsuviricetes</taxon>
        <taxon>Tymovirales</taxon>
        <taxon>Tymoviridae</taxon>
        <taxon>Tymovirus</taxon>
        <taxon>Tymovirus plantagonis</taxon>
    </lineage>
</organism>
<dbReference type="CDD" id="cd18809">
    <property type="entry name" value="SF1_C_RecD"/>
    <property type="match status" value="1"/>
</dbReference>
<dbReference type="Pfam" id="PF01660">
    <property type="entry name" value="Vmethyltransf"/>
    <property type="match status" value="1"/>
</dbReference>
<dbReference type="EMBL" id="AY751779">
    <property type="protein sequence ID" value="AAW88526.1"/>
    <property type="molecule type" value="Genomic_RNA"/>
</dbReference>
<feature type="active site" description="For protease activity" evidence="18">
    <location>
        <position position="809"/>
    </location>
</feature>
<feature type="compositionally biased region" description="Pro residues" evidence="19">
    <location>
        <begin position="573"/>
        <end position="595"/>
    </location>
</feature>
<evidence type="ECO:0000256" key="11">
    <source>
        <dbReference type="ARBA" id="ARBA00022840"/>
    </source>
</evidence>
<dbReference type="GO" id="GO:0005524">
    <property type="term" value="F:ATP binding"/>
    <property type="evidence" value="ECO:0007669"/>
    <property type="project" value="UniProtKB-KW"/>
</dbReference>
<feature type="domain" description="RdRp catalytic" evidence="20">
    <location>
        <begin position="1509"/>
        <end position="1615"/>
    </location>
</feature>
<dbReference type="InterPro" id="IPR008043">
    <property type="entry name" value="Peptidase_C21"/>
</dbReference>
<feature type="domain" description="(+)RNA virus helicase C-terminal" evidence="21">
    <location>
        <begin position="878"/>
        <end position="1171"/>
    </location>
</feature>
<dbReference type="GO" id="GO:0006396">
    <property type="term" value="P:RNA processing"/>
    <property type="evidence" value="ECO:0007669"/>
    <property type="project" value="InterPro"/>
</dbReference>
<name>Q3BD96_9VIRU</name>
<dbReference type="GO" id="GO:0039648">
    <property type="term" value="P:symbiont-mediated perturbation of host ubiquitin-like protein modification"/>
    <property type="evidence" value="ECO:0007669"/>
    <property type="project" value="UniProtKB-KW"/>
</dbReference>
<evidence type="ECO:0000256" key="4">
    <source>
        <dbReference type="ARBA" id="ARBA00022662"/>
    </source>
</evidence>
<feature type="active site" description="For protease activity" evidence="18">
    <location>
        <position position="723"/>
    </location>
</feature>
<dbReference type="InterPro" id="IPR001788">
    <property type="entry name" value="RNA-dep_RNA_pol_alsuvir"/>
</dbReference>
<proteinExistence type="inferred from homology"/>
<keyword evidence="9 18" id="KW-0378">Hydrolase</keyword>
<comment type="function">
    <text evidence="15">RNA-directed RNA polymerase is responsible for the replication and transcription of the genome.</text>
</comment>
<dbReference type="GO" id="GO:0003723">
    <property type="term" value="F:RNA binding"/>
    <property type="evidence" value="ECO:0007669"/>
    <property type="project" value="InterPro"/>
</dbReference>
<evidence type="ECO:0000259" key="21">
    <source>
        <dbReference type="PROSITE" id="PS51657"/>
    </source>
</evidence>
<evidence type="ECO:0000256" key="2">
    <source>
        <dbReference type="ARBA" id="ARBA00022581"/>
    </source>
</evidence>
<evidence type="ECO:0000256" key="17">
    <source>
        <dbReference type="ARBA" id="ARBA00047193"/>
    </source>
</evidence>
<dbReference type="InterPro" id="IPR027417">
    <property type="entry name" value="P-loop_NTPase"/>
</dbReference>
<evidence type="ECO:0000256" key="13">
    <source>
        <dbReference type="ARBA" id="ARBA00022953"/>
    </source>
</evidence>
<evidence type="ECO:0000256" key="16">
    <source>
        <dbReference type="ARBA" id="ARBA00046330"/>
    </source>
</evidence>
<dbReference type="GO" id="GO:0016556">
    <property type="term" value="P:mRNA modification"/>
    <property type="evidence" value="ECO:0007669"/>
    <property type="project" value="InterPro"/>
</dbReference>
<keyword evidence="4" id="KW-1130">Modulation of host ubiquitin pathway by virus</keyword>
<evidence type="ECO:0000256" key="7">
    <source>
        <dbReference type="ARBA" id="ARBA00022695"/>
    </source>
</evidence>
<dbReference type="GO" id="GO:0003968">
    <property type="term" value="F:RNA-directed RNA polymerase activity"/>
    <property type="evidence" value="ECO:0007669"/>
    <property type="project" value="UniProtKB-KW"/>
</dbReference>
<dbReference type="Pfam" id="PF01443">
    <property type="entry name" value="Viral_helicase1"/>
    <property type="match status" value="1"/>
</dbReference>
<dbReference type="GO" id="GO:0008174">
    <property type="term" value="F:mRNA methyltransferase activity"/>
    <property type="evidence" value="ECO:0007669"/>
    <property type="project" value="UniProtKB-UniRule"/>
</dbReference>
<dbReference type="PROSITE" id="PS51657">
    <property type="entry name" value="PSRV_HELICASE"/>
    <property type="match status" value="1"/>
</dbReference>
<dbReference type="SUPFAM" id="SSF56672">
    <property type="entry name" value="DNA/RNA polymerases"/>
    <property type="match status" value="1"/>
</dbReference>
<keyword evidence="7" id="KW-0548">Nucleotidyltransferase</keyword>
<dbReference type="GeneID" id="7042946"/>
<dbReference type="InterPro" id="IPR002588">
    <property type="entry name" value="Alphavirus-like_MT_dom"/>
</dbReference>
<dbReference type="InterPro" id="IPR027351">
    <property type="entry name" value="(+)RNA_virus_helicase_core_dom"/>
</dbReference>
<dbReference type="Gene3D" id="3.40.50.300">
    <property type="entry name" value="P-loop containing nucleotide triphosphate hydrolases"/>
    <property type="match status" value="2"/>
</dbReference>
<keyword evidence="8" id="KW-0547">Nucleotide-binding</keyword>
<keyword evidence="10 18" id="KW-0788">Thiol protease</keyword>
<dbReference type="InterPro" id="IPR043181">
    <property type="entry name" value="TYMV_endopept_dom"/>
</dbReference>
<dbReference type="KEGG" id="vg:7042946"/>
<dbReference type="GO" id="GO:0006351">
    <property type="term" value="P:DNA-templated transcription"/>
    <property type="evidence" value="ECO:0007669"/>
    <property type="project" value="InterPro"/>
</dbReference>
<evidence type="ECO:0000313" key="23">
    <source>
        <dbReference type="EMBL" id="AAW88526.1"/>
    </source>
</evidence>
<dbReference type="PROSITE" id="PS51738">
    <property type="entry name" value="PEPTIDASE_C21"/>
    <property type="match status" value="1"/>
</dbReference>
<dbReference type="Pfam" id="PF00978">
    <property type="entry name" value="RdRP_2"/>
    <property type="match status" value="1"/>
</dbReference>
<evidence type="ECO:0000256" key="19">
    <source>
        <dbReference type="SAM" id="MobiDB-lite"/>
    </source>
</evidence>
<dbReference type="Pfam" id="PF05381">
    <property type="entry name" value="Peptidase_C21"/>
    <property type="match status" value="1"/>
</dbReference>
<dbReference type="CDD" id="cd23247">
    <property type="entry name" value="Tymoviridae_RdRp"/>
    <property type="match status" value="1"/>
</dbReference>
<evidence type="ECO:0000256" key="14">
    <source>
        <dbReference type="ARBA" id="ARBA00023268"/>
    </source>
</evidence>
<keyword evidence="3" id="KW-0489">Methyltransferase</keyword>
<reference evidence="23 24" key="1">
    <citation type="journal article" date="2005" name="Arch. Virol.">
        <title>Molecular characterization of isolates of anagyris vein yellowing virus, plantago mottle virus and scrophularia mottle virus -- comparison of various approaches for tymovirus classification.</title>
        <authorList>
            <person name="Koenig R."/>
            <person name="Pleij C.W."/>
            <person name="Lesemann D.E."/>
            <person name="Loss S."/>
            <person name="Vetten H.J."/>
        </authorList>
    </citation>
    <scope>NUCLEOTIDE SEQUENCE [LARGE SCALE GENOMIC DNA]</scope>
</reference>
<dbReference type="PROSITE" id="PS51743">
    <property type="entry name" value="ALPHAVIRUS_MT"/>
    <property type="match status" value="1"/>
</dbReference>
<keyword evidence="14" id="KW-0511">Multifunctional enzyme</keyword>
<comment type="similarity">
    <text evidence="16">Belongs to the Tymoviridae non-structural replication polyprotein family.</text>
</comment>
<evidence type="ECO:0000256" key="15">
    <source>
        <dbReference type="ARBA" id="ARBA00045135"/>
    </source>
</evidence>
<dbReference type="GO" id="GO:0004197">
    <property type="term" value="F:cysteine-type endopeptidase activity"/>
    <property type="evidence" value="ECO:0007669"/>
    <property type="project" value="UniProtKB-UniRule"/>
</dbReference>
<evidence type="ECO:0000256" key="12">
    <source>
        <dbReference type="ARBA" id="ARBA00022876"/>
    </source>
</evidence>
<keyword evidence="11" id="KW-0067">ATP-binding</keyword>
<keyword evidence="13" id="KW-0693">Viral RNA replication</keyword>
<dbReference type="MEROPS" id="C21.001"/>
<dbReference type="GO" id="GO:0039694">
    <property type="term" value="P:viral RNA genome replication"/>
    <property type="evidence" value="ECO:0007669"/>
    <property type="project" value="InterPro"/>
</dbReference>
<evidence type="ECO:0000256" key="8">
    <source>
        <dbReference type="ARBA" id="ARBA00022741"/>
    </source>
</evidence>
<feature type="domain" description="Alphavirus-like MT" evidence="22">
    <location>
        <begin position="58"/>
        <end position="219"/>
    </location>
</feature>
<protein>
    <recommendedName>
        <fullName evidence="17">Non-structural replication polyprotein</fullName>
    </recommendedName>
</protein>
<keyword evidence="5 18" id="KW-0645">Protease</keyword>
<evidence type="ECO:0000259" key="22">
    <source>
        <dbReference type="PROSITE" id="PS51743"/>
    </source>
</evidence>
<evidence type="ECO:0000256" key="9">
    <source>
        <dbReference type="ARBA" id="ARBA00022801"/>
    </source>
</evidence>
<dbReference type="InterPro" id="IPR043502">
    <property type="entry name" value="DNA/RNA_pol_sf"/>
</dbReference>
<feature type="region of interest" description="Disordered" evidence="19">
    <location>
        <begin position="557"/>
        <end position="597"/>
    </location>
</feature>
<evidence type="ECO:0000313" key="24">
    <source>
        <dbReference type="Proteomes" id="UP000207758"/>
    </source>
</evidence>
<keyword evidence="24" id="KW-1185">Reference proteome</keyword>
<dbReference type="SUPFAM" id="SSF52540">
    <property type="entry name" value="P-loop containing nucleoside triphosphate hydrolases"/>
    <property type="match status" value="2"/>
</dbReference>
<evidence type="ECO:0000256" key="1">
    <source>
        <dbReference type="ARBA" id="ARBA00022484"/>
    </source>
</evidence>
<evidence type="ECO:0000256" key="10">
    <source>
        <dbReference type="ARBA" id="ARBA00022807"/>
    </source>
</evidence>
<dbReference type="GO" id="GO:0032259">
    <property type="term" value="P:methylation"/>
    <property type="evidence" value="ECO:0007669"/>
    <property type="project" value="UniProtKB-KW"/>
</dbReference>
<keyword evidence="2" id="KW-0945">Host-virus interaction</keyword>
<accession>Q3BD96</accession>
<dbReference type="PROSITE" id="PS50507">
    <property type="entry name" value="RDRP_SSRNA_POS"/>
    <property type="match status" value="1"/>
</dbReference>
<evidence type="ECO:0000256" key="18">
    <source>
        <dbReference type="PROSITE-ProRule" id="PRU01074"/>
    </source>
</evidence>
<evidence type="ECO:0000256" key="5">
    <source>
        <dbReference type="ARBA" id="ARBA00022670"/>
    </source>
</evidence>
<dbReference type="Gene3D" id="3.90.70.100">
    <property type="match status" value="1"/>
</dbReference>
<keyword evidence="1" id="KW-0696">RNA-directed RNA polymerase</keyword>
<dbReference type="Proteomes" id="UP000207758">
    <property type="component" value="Segment"/>
</dbReference>
<dbReference type="RefSeq" id="YP_002308445.1">
    <property type="nucleotide sequence ID" value="NC_011539.1"/>
</dbReference>
<dbReference type="GO" id="GO:0006508">
    <property type="term" value="P:proteolysis"/>
    <property type="evidence" value="ECO:0007669"/>
    <property type="project" value="UniProtKB-KW"/>
</dbReference>
<dbReference type="InterPro" id="IPR007094">
    <property type="entry name" value="RNA-dir_pol_PSvirus"/>
</dbReference>
<keyword evidence="12" id="KW-1127">Modulation of host ubiquitin pathway by viral deubiquitinase</keyword>
<keyword evidence="6" id="KW-0808">Transferase</keyword>
<evidence type="ECO:0000256" key="6">
    <source>
        <dbReference type="ARBA" id="ARBA00022679"/>
    </source>
</evidence>